<evidence type="ECO:0000256" key="1">
    <source>
        <dbReference type="SAM" id="MobiDB-lite"/>
    </source>
</evidence>
<keyword evidence="2" id="KW-1133">Transmembrane helix</keyword>
<proteinExistence type="predicted"/>
<dbReference type="STRING" id="135651.G0M9S6"/>
<evidence type="ECO:0000313" key="3">
    <source>
        <dbReference type="EMBL" id="EGT30679.1"/>
    </source>
</evidence>
<protein>
    <recommendedName>
        <fullName evidence="5">G-protein coupled receptors family 1 profile domain-containing protein</fullName>
    </recommendedName>
</protein>
<dbReference type="eggNOG" id="ENOG502TG8D">
    <property type="taxonomic scope" value="Eukaryota"/>
</dbReference>
<dbReference type="AlphaFoldDB" id="G0M9S6"/>
<evidence type="ECO:0000313" key="4">
    <source>
        <dbReference type="Proteomes" id="UP000008068"/>
    </source>
</evidence>
<dbReference type="GO" id="GO:0008528">
    <property type="term" value="F:G protein-coupled peptide receptor activity"/>
    <property type="evidence" value="ECO:0007669"/>
    <property type="project" value="InterPro"/>
</dbReference>
<feature type="transmembrane region" description="Helical" evidence="2">
    <location>
        <begin position="69"/>
        <end position="88"/>
    </location>
</feature>
<dbReference type="SUPFAM" id="SSF81321">
    <property type="entry name" value="Family A G protein-coupled receptor-like"/>
    <property type="match status" value="1"/>
</dbReference>
<accession>G0M9S6</accession>
<reference evidence="4" key="1">
    <citation type="submission" date="2011-07" db="EMBL/GenBank/DDBJ databases">
        <authorList>
            <consortium name="Caenorhabditis brenneri Sequencing and Analysis Consortium"/>
            <person name="Wilson R.K."/>
        </authorList>
    </citation>
    <scope>NUCLEOTIDE SEQUENCE [LARGE SCALE GENOMIC DNA]</scope>
    <source>
        <strain evidence="4">PB2801</strain>
    </source>
</reference>
<dbReference type="PANTHER" id="PTHR22751:SF54">
    <property type="entry name" value="G-PROTEIN COUPLED RECEPTORS FAMILY 1 PROFILE DOMAIN-CONTAINING PROTEIN"/>
    <property type="match status" value="1"/>
</dbReference>
<keyword evidence="2" id="KW-0812">Transmembrane</keyword>
<keyword evidence="4" id="KW-1185">Reference proteome</keyword>
<dbReference type="PANTHER" id="PTHR22751">
    <property type="entry name" value="G-PROTEIN COUPLED RECEPTOR-RELATED"/>
    <property type="match status" value="1"/>
</dbReference>
<name>G0M9S6_CAEBE</name>
<dbReference type="Gene3D" id="1.20.1070.10">
    <property type="entry name" value="Rhodopsin 7-helix transmembrane proteins"/>
    <property type="match status" value="1"/>
</dbReference>
<dbReference type="Pfam" id="PF10324">
    <property type="entry name" value="7TM_GPCR_Srw"/>
    <property type="match status" value="1"/>
</dbReference>
<dbReference type="Proteomes" id="UP000008068">
    <property type="component" value="Unassembled WGS sequence"/>
</dbReference>
<dbReference type="HOGENOM" id="CLU_1939946_0_0_1"/>
<keyword evidence="2" id="KW-0472">Membrane</keyword>
<feature type="region of interest" description="Disordered" evidence="1">
    <location>
        <begin position="111"/>
        <end position="130"/>
    </location>
</feature>
<sequence>MAFNVIDTTEHLIKNSDKCSKTDQTTKLVAFMAICYIIAEGPVGVLYVLQGVVLEPYGIVEMTVNLIDIFGTFFSLNAIMHPVICLTVSSQYKKSAKELFCFGKCTKRKTTPMPKHSVTIHPSARTASAK</sequence>
<dbReference type="EMBL" id="GL379787">
    <property type="protein sequence ID" value="EGT30679.1"/>
    <property type="molecule type" value="Genomic_DNA"/>
</dbReference>
<evidence type="ECO:0000256" key="2">
    <source>
        <dbReference type="SAM" id="Phobius"/>
    </source>
</evidence>
<dbReference type="InterPro" id="IPR019427">
    <property type="entry name" value="7TM_GPCR_serpentine_rcpt_Srw"/>
</dbReference>
<dbReference type="InParanoid" id="G0M9S6"/>
<feature type="transmembrane region" description="Helical" evidence="2">
    <location>
        <begin position="28"/>
        <end position="49"/>
    </location>
</feature>
<organism evidence="4">
    <name type="scientific">Caenorhabditis brenneri</name>
    <name type="common">Nematode worm</name>
    <dbReference type="NCBI Taxonomy" id="135651"/>
    <lineage>
        <taxon>Eukaryota</taxon>
        <taxon>Metazoa</taxon>
        <taxon>Ecdysozoa</taxon>
        <taxon>Nematoda</taxon>
        <taxon>Chromadorea</taxon>
        <taxon>Rhabditida</taxon>
        <taxon>Rhabditina</taxon>
        <taxon>Rhabditomorpha</taxon>
        <taxon>Rhabditoidea</taxon>
        <taxon>Rhabditidae</taxon>
        <taxon>Peloderinae</taxon>
        <taxon>Caenorhabditis</taxon>
    </lineage>
</organism>
<gene>
    <name evidence="3" type="ORF">CAEBREN_12325</name>
</gene>
<evidence type="ECO:0008006" key="5">
    <source>
        <dbReference type="Google" id="ProtNLM"/>
    </source>
</evidence>